<reference evidence="2" key="1">
    <citation type="journal article" date="2016" name="Nat. Biotechnol.">
        <title>Sequencing wild and cultivated cassava and related species reveals extensive interspecific hybridization and genetic diversity.</title>
        <authorList>
            <person name="Bredeson J.V."/>
            <person name="Lyons J.B."/>
            <person name="Prochnik S.E."/>
            <person name="Wu G.A."/>
            <person name="Ha C.M."/>
            <person name="Edsinger-Gonzales E."/>
            <person name="Grimwood J."/>
            <person name="Schmutz J."/>
            <person name="Rabbi I.Y."/>
            <person name="Egesi C."/>
            <person name="Nauluvula P."/>
            <person name="Lebot V."/>
            <person name="Ndunguru J."/>
            <person name="Mkamilo G."/>
            <person name="Bart R.S."/>
            <person name="Setter T.L."/>
            <person name="Gleadow R.M."/>
            <person name="Kulakow P."/>
            <person name="Ferguson M.E."/>
            <person name="Rounsley S."/>
            <person name="Rokhsar D.S."/>
        </authorList>
    </citation>
    <scope>NUCLEOTIDE SEQUENCE [LARGE SCALE GENOMIC DNA]</scope>
    <source>
        <strain evidence="2">cv. AM560-2</strain>
    </source>
</reference>
<dbReference type="EMBL" id="CM004403">
    <property type="protein sequence ID" value="KAG8634040.1"/>
    <property type="molecule type" value="Genomic_DNA"/>
</dbReference>
<protein>
    <submittedName>
        <fullName evidence="1">Uncharacterized protein</fullName>
    </submittedName>
</protein>
<proteinExistence type="predicted"/>
<keyword evidence="2" id="KW-1185">Reference proteome</keyword>
<gene>
    <name evidence="1" type="ORF">MANES_17G005350v8</name>
</gene>
<evidence type="ECO:0000313" key="2">
    <source>
        <dbReference type="Proteomes" id="UP000091857"/>
    </source>
</evidence>
<accession>A0ACB7G2P9</accession>
<comment type="caution">
    <text evidence="1">The sequence shown here is derived from an EMBL/GenBank/DDBJ whole genome shotgun (WGS) entry which is preliminary data.</text>
</comment>
<dbReference type="Proteomes" id="UP000091857">
    <property type="component" value="Chromosome 17"/>
</dbReference>
<sequence length="87" mass="8994">MLRKSVVMPKTAMALTIGASILGQVIGSRAERHRLKAVAERNSIAAETAIVAAVAATGYSTTQVSCSAGGQCGKEGMTWDPLYIKAA</sequence>
<name>A0ACB7G2P9_MANES</name>
<organism evidence="1 2">
    <name type="scientific">Manihot esculenta</name>
    <name type="common">Cassava</name>
    <name type="synonym">Jatropha manihot</name>
    <dbReference type="NCBI Taxonomy" id="3983"/>
    <lineage>
        <taxon>Eukaryota</taxon>
        <taxon>Viridiplantae</taxon>
        <taxon>Streptophyta</taxon>
        <taxon>Embryophyta</taxon>
        <taxon>Tracheophyta</taxon>
        <taxon>Spermatophyta</taxon>
        <taxon>Magnoliopsida</taxon>
        <taxon>eudicotyledons</taxon>
        <taxon>Gunneridae</taxon>
        <taxon>Pentapetalae</taxon>
        <taxon>rosids</taxon>
        <taxon>fabids</taxon>
        <taxon>Malpighiales</taxon>
        <taxon>Euphorbiaceae</taxon>
        <taxon>Crotonoideae</taxon>
        <taxon>Manihoteae</taxon>
        <taxon>Manihot</taxon>
    </lineage>
</organism>
<evidence type="ECO:0000313" key="1">
    <source>
        <dbReference type="EMBL" id="KAG8634040.1"/>
    </source>
</evidence>